<dbReference type="Pfam" id="PF01484">
    <property type="entry name" value="Col_cuticle_N"/>
    <property type="match status" value="1"/>
</dbReference>
<feature type="compositionally biased region" description="Low complexity" evidence="2">
    <location>
        <begin position="238"/>
        <end position="253"/>
    </location>
</feature>
<dbReference type="EMBL" id="UYSL01022953">
    <property type="protein sequence ID" value="VDL81452.1"/>
    <property type="molecule type" value="Genomic_DNA"/>
</dbReference>
<dbReference type="STRING" id="27835.A0A0N4YL04"/>
<dbReference type="InterPro" id="IPR008160">
    <property type="entry name" value="Collagen"/>
</dbReference>
<keyword evidence="3" id="KW-1133">Transmembrane helix</keyword>
<proteinExistence type="predicted"/>
<keyword evidence="3" id="KW-0812">Transmembrane</keyword>
<evidence type="ECO:0000256" key="2">
    <source>
        <dbReference type="SAM" id="MobiDB-lite"/>
    </source>
</evidence>
<gene>
    <name evidence="5" type="ORF">NBR_LOCUS17756</name>
</gene>
<feature type="region of interest" description="Disordered" evidence="2">
    <location>
        <begin position="152"/>
        <end position="309"/>
    </location>
</feature>
<feature type="compositionally biased region" description="Low complexity" evidence="2">
    <location>
        <begin position="262"/>
        <end position="277"/>
    </location>
</feature>
<reference evidence="7" key="1">
    <citation type="submission" date="2017-02" db="UniProtKB">
        <authorList>
            <consortium name="WormBaseParasite"/>
        </authorList>
    </citation>
    <scope>IDENTIFICATION</scope>
</reference>
<name>A0A0N4YL04_NIPBR</name>
<dbReference type="Proteomes" id="UP000271162">
    <property type="component" value="Unassembled WGS sequence"/>
</dbReference>
<keyword evidence="3" id="KW-0472">Membrane</keyword>
<evidence type="ECO:0000313" key="5">
    <source>
        <dbReference type="EMBL" id="VDL81452.1"/>
    </source>
</evidence>
<evidence type="ECO:0000256" key="1">
    <source>
        <dbReference type="ARBA" id="ARBA00022737"/>
    </source>
</evidence>
<dbReference type="AlphaFoldDB" id="A0A0N4YL04"/>
<evidence type="ECO:0000256" key="3">
    <source>
        <dbReference type="SAM" id="Phobius"/>
    </source>
</evidence>
<dbReference type="GO" id="GO:0042302">
    <property type="term" value="F:structural constituent of cuticle"/>
    <property type="evidence" value="ECO:0007669"/>
    <property type="project" value="InterPro"/>
</dbReference>
<reference evidence="5 6" key="2">
    <citation type="submission" date="2018-11" db="EMBL/GenBank/DDBJ databases">
        <authorList>
            <consortium name="Pathogen Informatics"/>
        </authorList>
    </citation>
    <scope>NUCLEOTIDE SEQUENCE [LARGE SCALE GENOMIC DNA]</scope>
</reference>
<evidence type="ECO:0000259" key="4">
    <source>
        <dbReference type="Pfam" id="PF01484"/>
    </source>
</evidence>
<dbReference type="InterPro" id="IPR002486">
    <property type="entry name" value="Col_cuticle_N"/>
</dbReference>
<organism evidence="7">
    <name type="scientific">Nippostrongylus brasiliensis</name>
    <name type="common">Rat hookworm</name>
    <dbReference type="NCBI Taxonomy" id="27835"/>
    <lineage>
        <taxon>Eukaryota</taxon>
        <taxon>Metazoa</taxon>
        <taxon>Ecdysozoa</taxon>
        <taxon>Nematoda</taxon>
        <taxon>Chromadorea</taxon>
        <taxon>Rhabditida</taxon>
        <taxon>Rhabditina</taxon>
        <taxon>Rhabditomorpha</taxon>
        <taxon>Strongyloidea</taxon>
        <taxon>Heligmosomidae</taxon>
        <taxon>Nippostrongylus</taxon>
    </lineage>
</organism>
<dbReference type="PANTHER" id="PTHR24637:SF420">
    <property type="entry name" value="NEMATODE CUTICLE COLLAGEN N-TERMINAL DOMAIN-CONTAINING PROTEIN"/>
    <property type="match status" value="1"/>
</dbReference>
<protein>
    <submittedName>
        <fullName evidence="7">Col_cuticle_N domain-containing protein</fullName>
    </submittedName>
</protein>
<dbReference type="WBParaSite" id="NBR_0001775501-mRNA-1">
    <property type="protein sequence ID" value="NBR_0001775501-mRNA-1"/>
    <property type="gene ID" value="NBR_0001775501"/>
</dbReference>
<accession>A0A0N4YL04</accession>
<sequence length="309" mass="32765">MIRYATKVSYYMEEINRLQQDFQCCGIKTDAQLDNESCTPYPGHAVTAHLDENASTLGYLDIFVDFRRQRISTTSSLRYYLERMVSARTSMVLFSAFSTVCFFVIAAILPMFFLRMQRANTLMFTQLHKCHQDTNDIWRQLSQSKLLGRTRRQYKGSEAGPPAPPTGQCCSCQQGPPGPPGPKGKAMPPGKDGLIGINGRNGRNGRYVLSEARSEPPCQKCPQAPPGPPGHPGRKGPRGPAGNAGKNGSPATPGRGGPPGPQGVRGPPGEPGSQGPPGDSGKVLNGAPPGPAGRSGPAGPRGKPGAGGM</sequence>
<evidence type="ECO:0000313" key="7">
    <source>
        <dbReference type="WBParaSite" id="NBR_0001775501-mRNA-1"/>
    </source>
</evidence>
<feature type="transmembrane region" description="Helical" evidence="3">
    <location>
        <begin position="91"/>
        <end position="114"/>
    </location>
</feature>
<dbReference type="Pfam" id="PF01391">
    <property type="entry name" value="Collagen"/>
    <property type="match status" value="1"/>
</dbReference>
<dbReference type="PANTHER" id="PTHR24637">
    <property type="entry name" value="COLLAGEN"/>
    <property type="match status" value="1"/>
</dbReference>
<feature type="compositionally biased region" description="Low complexity" evidence="2">
    <location>
        <begin position="292"/>
        <end position="301"/>
    </location>
</feature>
<feature type="compositionally biased region" description="Low complexity" evidence="2">
    <location>
        <begin position="183"/>
        <end position="206"/>
    </location>
</feature>
<evidence type="ECO:0000313" key="6">
    <source>
        <dbReference type="Proteomes" id="UP000271162"/>
    </source>
</evidence>
<feature type="domain" description="Nematode cuticle collagen N-terminal" evidence="4">
    <location>
        <begin position="95"/>
        <end position="140"/>
    </location>
</feature>
<keyword evidence="1" id="KW-0677">Repeat</keyword>
<dbReference type="OMA" id="NTLMFTQ"/>
<keyword evidence="6" id="KW-1185">Reference proteome</keyword>